<dbReference type="PANTHER" id="PTHR43280">
    <property type="entry name" value="ARAC-FAMILY TRANSCRIPTIONAL REGULATOR"/>
    <property type="match status" value="1"/>
</dbReference>
<evidence type="ECO:0000313" key="8">
    <source>
        <dbReference type="Proteomes" id="UP001527202"/>
    </source>
</evidence>
<dbReference type="GO" id="GO:0003700">
    <property type="term" value="F:DNA-binding transcription factor activity"/>
    <property type="evidence" value="ECO:0007669"/>
    <property type="project" value="InterPro"/>
</dbReference>
<dbReference type="OrthoDB" id="2713997at2"/>
<evidence type="ECO:0000313" key="6">
    <source>
        <dbReference type="EMBL" id="QAV16908.1"/>
    </source>
</evidence>
<keyword evidence="2" id="KW-0238">DNA-binding</keyword>
<dbReference type="PROSITE" id="PS01124">
    <property type="entry name" value="HTH_ARAC_FAMILY_2"/>
    <property type="match status" value="1"/>
</dbReference>
<dbReference type="InterPro" id="IPR014710">
    <property type="entry name" value="RmlC-like_jellyroll"/>
</dbReference>
<proteinExistence type="predicted"/>
<dbReference type="GO" id="GO:0043565">
    <property type="term" value="F:sequence-specific DNA binding"/>
    <property type="evidence" value="ECO:0007669"/>
    <property type="project" value="InterPro"/>
</dbReference>
<protein>
    <submittedName>
        <fullName evidence="6">AraC family transcriptional regulator</fullName>
    </submittedName>
</protein>
<organism evidence="6 7">
    <name type="scientific">Paenibacillus chitinolyticus</name>
    <dbReference type="NCBI Taxonomy" id="79263"/>
    <lineage>
        <taxon>Bacteria</taxon>
        <taxon>Bacillati</taxon>
        <taxon>Bacillota</taxon>
        <taxon>Bacilli</taxon>
        <taxon>Bacillales</taxon>
        <taxon>Paenibacillaceae</taxon>
        <taxon>Paenibacillus</taxon>
    </lineage>
</organism>
<dbReference type="EMBL" id="JAMDMJ010000002">
    <property type="protein sequence ID" value="MCY9594667.1"/>
    <property type="molecule type" value="Genomic_DNA"/>
</dbReference>
<evidence type="ECO:0000313" key="5">
    <source>
        <dbReference type="EMBL" id="MCY9594667.1"/>
    </source>
</evidence>
<reference evidence="6 7" key="1">
    <citation type="submission" date="2018-01" db="EMBL/GenBank/DDBJ databases">
        <title>The whole genome sequencing and assembly of Paenibacillus chitinolyticus KCCM 41400 strain.</title>
        <authorList>
            <person name="Kim J.-Y."/>
            <person name="Park M.-K."/>
            <person name="Lee Y.-J."/>
            <person name="Yi H."/>
            <person name="Bahn Y.-S."/>
            <person name="Kim J.F."/>
            <person name="Lee D.-W."/>
        </authorList>
    </citation>
    <scope>NUCLEOTIDE SEQUENCE [LARGE SCALE GENOMIC DNA]</scope>
    <source>
        <strain evidence="6 7">KCCM 41400</strain>
    </source>
</reference>
<reference evidence="5 8" key="2">
    <citation type="submission" date="2022-05" db="EMBL/GenBank/DDBJ databases">
        <title>Genome Sequencing of Bee-Associated Microbes.</title>
        <authorList>
            <person name="Dunlap C."/>
        </authorList>
    </citation>
    <scope>NUCLEOTIDE SEQUENCE [LARGE SCALE GENOMIC DNA]</scope>
    <source>
        <strain evidence="5 8">NRRL B-23120</strain>
    </source>
</reference>
<dbReference type="PRINTS" id="PR00032">
    <property type="entry name" value="HTHARAC"/>
</dbReference>
<keyword evidence="8" id="KW-1185">Reference proteome</keyword>
<dbReference type="InterPro" id="IPR003313">
    <property type="entry name" value="AraC-bd"/>
</dbReference>
<dbReference type="SUPFAM" id="SSF51215">
    <property type="entry name" value="Regulatory protein AraC"/>
    <property type="match status" value="1"/>
</dbReference>
<evidence type="ECO:0000256" key="1">
    <source>
        <dbReference type="ARBA" id="ARBA00023015"/>
    </source>
</evidence>
<accession>A0A410WR50</accession>
<dbReference type="KEGG" id="pchi:PC41400_04085"/>
<sequence length="285" mass="33382">MFTNLHDRKDSLGLSYRNEGKVDSVFHSHAYYEIYYFHSGSCNYLIGGNIYMLQPGDLILMNGMTLHCPKVDTAVPYIRTTVHFEPAALKPYLELPHAVNVLQPFQELKNCRLTLRGPEKEEAERILHEMSIHGKTDGLIAYNRLHLAFLDLLYFVHEQCRRTLRAGREFSSEKEKHVQRIVSFLEERFADDLHLEHLQKHLNFSKFYLSKIFKEITGLTIFQFVYRRRINEAKTLFLHNPGHSVTDVCLQVGFKHLAHFSRLFKQQVGLTPEKYKKTVREQLSS</sequence>
<evidence type="ECO:0000313" key="7">
    <source>
        <dbReference type="Proteomes" id="UP000288943"/>
    </source>
</evidence>
<dbReference type="Gene3D" id="2.60.120.10">
    <property type="entry name" value="Jelly Rolls"/>
    <property type="match status" value="1"/>
</dbReference>
<gene>
    <name evidence="5" type="ORF">M5X16_02640</name>
    <name evidence="6" type="ORF">PC41400_04085</name>
</gene>
<dbReference type="Proteomes" id="UP001527202">
    <property type="component" value="Unassembled WGS sequence"/>
</dbReference>
<evidence type="ECO:0000259" key="4">
    <source>
        <dbReference type="PROSITE" id="PS01124"/>
    </source>
</evidence>
<dbReference type="PANTHER" id="PTHR43280:SF28">
    <property type="entry name" value="HTH-TYPE TRANSCRIPTIONAL ACTIVATOR RHAS"/>
    <property type="match status" value="1"/>
</dbReference>
<dbReference type="AlphaFoldDB" id="A0A410WR50"/>
<dbReference type="Proteomes" id="UP000288943">
    <property type="component" value="Chromosome"/>
</dbReference>
<dbReference type="SMART" id="SM00342">
    <property type="entry name" value="HTH_ARAC"/>
    <property type="match status" value="1"/>
</dbReference>
<dbReference type="InterPro" id="IPR018060">
    <property type="entry name" value="HTH_AraC"/>
</dbReference>
<dbReference type="InterPro" id="IPR037923">
    <property type="entry name" value="HTH-like"/>
</dbReference>
<dbReference type="Gene3D" id="1.10.10.60">
    <property type="entry name" value="Homeodomain-like"/>
    <property type="match status" value="2"/>
</dbReference>
<dbReference type="EMBL" id="CP026520">
    <property type="protein sequence ID" value="QAV16908.1"/>
    <property type="molecule type" value="Genomic_DNA"/>
</dbReference>
<dbReference type="SUPFAM" id="SSF46689">
    <property type="entry name" value="Homeodomain-like"/>
    <property type="match status" value="2"/>
</dbReference>
<evidence type="ECO:0000256" key="2">
    <source>
        <dbReference type="ARBA" id="ARBA00023125"/>
    </source>
</evidence>
<dbReference type="InterPro" id="IPR020449">
    <property type="entry name" value="Tscrpt_reg_AraC-type_HTH"/>
</dbReference>
<evidence type="ECO:0000256" key="3">
    <source>
        <dbReference type="ARBA" id="ARBA00023163"/>
    </source>
</evidence>
<dbReference type="RefSeq" id="WP_042232098.1">
    <property type="nucleotide sequence ID" value="NZ_CP026520.1"/>
</dbReference>
<keyword evidence="1" id="KW-0805">Transcription regulation</keyword>
<name>A0A410WR50_9BACL</name>
<dbReference type="InterPro" id="IPR009057">
    <property type="entry name" value="Homeodomain-like_sf"/>
</dbReference>
<dbReference type="Pfam" id="PF02311">
    <property type="entry name" value="AraC_binding"/>
    <property type="match status" value="1"/>
</dbReference>
<dbReference type="GeneID" id="95373995"/>
<feature type="domain" description="HTH araC/xylS-type" evidence="4">
    <location>
        <begin position="179"/>
        <end position="278"/>
    </location>
</feature>
<dbReference type="Pfam" id="PF12833">
    <property type="entry name" value="HTH_18"/>
    <property type="match status" value="1"/>
</dbReference>
<keyword evidence="3" id="KW-0804">Transcription</keyword>